<feature type="non-terminal residue" evidence="1">
    <location>
        <position position="1"/>
    </location>
</feature>
<evidence type="ECO:0000313" key="1">
    <source>
        <dbReference type="EMBL" id="CEK65521.1"/>
    </source>
</evidence>
<dbReference type="AlphaFoldDB" id="A0A0B6ZCD5"/>
<reference evidence="1" key="1">
    <citation type="submission" date="2014-12" db="EMBL/GenBank/DDBJ databases">
        <title>Insight into the proteome of Arion vulgaris.</title>
        <authorList>
            <person name="Aradska J."/>
            <person name="Bulat T."/>
            <person name="Smidak R."/>
            <person name="Sarate P."/>
            <person name="Gangsoo J."/>
            <person name="Sialana F."/>
            <person name="Bilban M."/>
            <person name="Lubec G."/>
        </authorList>
    </citation>
    <scope>NUCLEOTIDE SEQUENCE</scope>
    <source>
        <tissue evidence="1">Skin</tissue>
    </source>
</reference>
<accession>A0A0B6ZCD5</accession>
<proteinExistence type="predicted"/>
<protein>
    <submittedName>
        <fullName evidence="1">Uncharacterized protein</fullName>
    </submittedName>
</protein>
<organism evidence="1">
    <name type="scientific">Arion vulgaris</name>
    <dbReference type="NCBI Taxonomy" id="1028688"/>
    <lineage>
        <taxon>Eukaryota</taxon>
        <taxon>Metazoa</taxon>
        <taxon>Spiralia</taxon>
        <taxon>Lophotrochozoa</taxon>
        <taxon>Mollusca</taxon>
        <taxon>Gastropoda</taxon>
        <taxon>Heterobranchia</taxon>
        <taxon>Euthyneura</taxon>
        <taxon>Panpulmonata</taxon>
        <taxon>Eupulmonata</taxon>
        <taxon>Stylommatophora</taxon>
        <taxon>Helicina</taxon>
        <taxon>Arionoidea</taxon>
        <taxon>Arionidae</taxon>
        <taxon>Arion</taxon>
    </lineage>
</organism>
<dbReference type="EMBL" id="HACG01018656">
    <property type="protein sequence ID" value="CEK65521.1"/>
    <property type="molecule type" value="Transcribed_RNA"/>
</dbReference>
<name>A0A0B6ZCD5_9EUPU</name>
<gene>
    <name evidence="1" type="primary">ORF55322</name>
</gene>
<sequence length="189" mass="21212">SADHCFQNNIEKMRRAPSKVRFSIDDQIASSRRHVPYDLRTSNTQNPHNQVIPYTKIPQRNFVGVPRKSCGQLLSNNNGSIPTRNGVQNSLELRHNTPAQRLGTASVPLSIDALAKHNFIQTGSKQQHHVPHNNRFLTSSQDNHNYRNQQHGNSVVVSHIVDEDEEDNNSTTTSGSYVVDDTFSTSVEC</sequence>